<dbReference type="InParanoid" id="A0A3R7F8B4"/>
<name>A0A3R7F8B4_CLOSI</name>
<sequence>MKNSSNSDTADTGVRTPPLPLDFPYLGLGNLAISQPSRLNVLHQAAACFSCYDIRDIAIHVYSQRTRGLCLLDEPQGGRNRSLRWLGHVLRMPEDRLPHRALFSQSCAD</sequence>
<accession>A0A3R7F8B4</accession>
<reference evidence="1 2" key="2">
    <citation type="journal article" date="2021" name="Genomics">
        <title>High-quality reference genome for Clonorchis sinensis.</title>
        <authorList>
            <person name="Young N.D."/>
            <person name="Stroehlein A.J."/>
            <person name="Kinkar L."/>
            <person name="Wang T."/>
            <person name="Sohn W.M."/>
            <person name="Chang B.C.H."/>
            <person name="Kaur P."/>
            <person name="Weisz D."/>
            <person name="Dudchenko O."/>
            <person name="Aiden E.L."/>
            <person name="Korhonen P.K."/>
            <person name="Gasser R.B."/>
        </authorList>
    </citation>
    <scope>NUCLEOTIDE SEQUENCE [LARGE SCALE GENOMIC DNA]</scope>
    <source>
        <strain evidence="1">Cs-k2</strain>
    </source>
</reference>
<organism evidence="1 2">
    <name type="scientific">Clonorchis sinensis</name>
    <name type="common">Chinese liver fluke</name>
    <dbReference type="NCBI Taxonomy" id="79923"/>
    <lineage>
        <taxon>Eukaryota</taxon>
        <taxon>Metazoa</taxon>
        <taxon>Spiralia</taxon>
        <taxon>Lophotrochozoa</taxon>
        <taxon>Platyhelminthes</taxon>
        <taxon>Trematoda</taxon>
        <taxon>Digenea</taxon>
        <taxon>Opisthorchiida</taxon>
        <taxon>Opisthorchiata</taxon>
        <taxon>Opisthorchiidae</taxon>
        <taxon>Clonorchis</taxon>
    </lineage>
</organism>
<comment type="caution">
    <text evidence="1">The sequence shown here is derived from an EMBL/GenBank/DDBJ whole genome shotgun (WGS) entry which is preliminary data.</text>
</comment>
<keyword evidence="2" id="KW-1185">Reference proteome</keyword>
<proteinExistence type="predicted"/>
<protein>
    <submittedName>
        <fullName evidence="1">Uncharacterized protein</fullName>
    </submittedName>
</protein>
<evidence type="ECO:0000313" key="2">
    <source>
        <dbReference type="Proteomes" id="UP000286415"/>
    </source>
</evidence>
<evidence type="ECO:0000313" key="1">
    <source>
        <dbReference type="EMBL" id="KAG5441831.1"/>
    </source>
</evidence>
<dbReference type="EMBL" id="NIRI02000076">
    <property type="protein sequence ID" value="KAG5441831.1"/>
    <property type="molecule type" value="Genomic_DNA"/>
</dbReference>
<gene>
    <name evidence="1" type="ORF">CSKR_113177</name>
</gene>
<dbReference type="AlphaFoldDB" id="A0A3R7F8B4"/>
<dbReference type="Proteomes" id="UP000286415">
    <property type="component" value="Unassembled WGS sequence"/>
</dbReference>
<reference evidence="1 2" key="1">
    <citation type="journal article" date="2018" name="Biotechnol. Adv.">
        <title>Improved genomic resources and new bioinformatic workflow for the carcinogenic parasite Clonorchis sinensis: Biotechnological implications.</title>
        <authorList>
            <person name="Wang D."/>
            <person name="Korhonen P.K."/>
            <person name="Gasser R.B."/>
            <person name="Young N.D."/>
        </authorList>
    </citation>
    <scope>NUCLEOTIDE SEQUENCE [LARGE SCALE GENOMIC DNA]</scope>
    <source>
        <strain evidence="1">Cs-k2</strain>
    </source>
</reference>